<organism evidence="1">
    <name type="scientific">Trypanosoma congolense (strain IL3000)</name>
    <dbReference type="NCBI Taxonomy" id="1068625"/>
    <lineage>
        <taxon>Eukaryota</taxon>
        <taxon>Discoba</taxon>
        <taxon>Euglenozoa</taxon>
        <taxon>Kinetoplastea</taxon>
        <taxon>Metakinetoplastina</taxon>
        <taxon>Trypanosomatida</taxon>
        <taxon>Trypanosomatidae</taxon>
        <taxon>Trypanosoma</taxon>
        <taxon>Nannomonas</taxon>
    </lineage>
</organism>
<reference evidence="1" key="1">
    <citation type="journal article" date="2012" name="Proc. Natl. Acad. Sci. U.S.A.">
        <title>Antigenic diversity is generated by distinct evolutionary mechanisms in African trypanosome species.</title>
        <authorList>
            <person name="Jackson A.P."/>
            <person name="Berry A."/>
            <person name="Aslett M."/>
            <person name="Allison H.C."/>
            <person name="Burton P."/>
            <person name="Vavrova-Anderson J."/>
            <person name="Brown R."/>
            <person name="Browne H."/>
            <person name="Corton N."/>
            <person name="Hauser H."/>
            <person name="Gamble J."/>
            <person name="Gilderthorp R."/>
            <person name="Marcello L."/>
            <person name="McQuillan J."/>
            <person name="Otto T.D."/>
            <person name="Quail M.A."/>
            <person name="Sanders M.J."/>
            <person name="van Tonder A."/>
            <person name="Ginger M.L."/>
            <person name="Field M.C."/>
            <person name="Barry J.D."/>
            <person name="Hertz-Fowler C."/>
            <person name="Berriman M."/>
        </authorList>
    </citation>
    <scope>NUCLEOTIDE SEQUENCE</scope>
    <source>
        <strain evidence="1">IL3000</strain>
    </source>
</reference>
<dbReference type="EMBL" id="HE575324">
    <property type="protein sequence ID" value="CCC95207.1"/>
    <property type="molecule type" value="Genomic_DNA"/>
</dbReference>
<evidence type="ECO:0000313" key="1">
    <source>
        <dbReference type="EMBL" id="CCC95207.1"/>
    </source>
</evidence>
<proteinExistence type="predicted"/>
<accession>G0V0N6</accession>
<protein>
    <submittedName>
        <fullName evidence="1">Uncharacterized protein</fullName>
    </submittedName>
</protein>
<gene>
    <name evidence="1" type="ORF">TCIL3000_11_6300</name>
</gene>
<name>G0V0N6_TRYCI</name>
<sequence>MGSHNNFISFDRLKGGSKNSVTKGKIKRVWYASNSQQKLYDRMMLLTWSRPLLHNDALLVNQTAPPNLSHPLNKKTTCTKGLQKKKDKYQPRMLRLTSASVSVALTVSLLLLHSTSHSSQTYTNKHRYRMRTIDVGERGRE</sequence>
<dbReference type="AlphaFoldDB" id="G0V0N6"/>